<keyword evidence="2" id="KW-1185">Reference proteome</keyword>
<dbReference type="AlphaFoldDB" id="A0A417ZEN5"/>
<evidence type="ECO:0000313" key="2">
    <source>
        <dbReference type="Proteomes" id="UP000284109"/>
    </source>
</evidence>
<comment type="caution">
    <text evidence="1">The sequence shown here is derived from an EMBL/GenBank/DDBJ whole genome shotgun (WGS) entry which is preliminary data.</text>
</comment>
<dbReference type="EMBL" id="QOCR01000004">
    <property type="protein sequence ID" value="RHW49732.1"/>
    <property type="molecule type" value="Genomic_DNA"/>
</dbReference>
<organism evidence="1 2">
    <name type="scientific">Bombilactobacillus bombi</name>
    <dbReference type="NCBI Taxonomy" id="1303590"/>
    <lineage>
        <taxon>Bacteria</taxon>
        <taxon>Bacillati</taxon>
        <taxon>Bacillota</taxon>
        <taxon>Bacilli</taxon>
        <taxon>Lactobacillales</taxon>
        <taxon>Lactobacillaceae</taxon>
        <taxon>Bombilactobacillus</taxon>
    </lineage>
</organism>
<protein>
    <submittedName>
        <fullName evidence="1">Uncharacterized protein</fullName>
    </submittedName>
</protein>
<evidence type="ECO:0000313" key="1">
    <source>
        <dbReference type="EMBL" id="RHW49732.1"/>
    </source>
</evidence>
<dbReference type="OrthoDB" id="2328965at2"/>
<dbReference type="Proteomes" id="UP000284109">
    <property type="component" value="Unassembled WGS sequence"/>
</dbReference>
<accession>A0A417ZEN5</accession>
<dbReference type="RefSeq" id="WP_118901425.1">
    <property type="nucleotide sequence ID" value="NZ_QOCR01000004.1"/>
</dbReference>
<name>A0A417ZEN5_9LACO</name>
<proteinExistence type="predicted"/>
<sequence>MKIAVQTDEDNQVIGYSTIYDKEQLQIAGWQEIEADPYFNGNNYSDWKVVKGQLVKKDSGMTPLEESQMAVTALTQQNIQLAQENNELKAAVTATTKELVTTKTEVKQTQQAITALTQLQIGQTTNK</sequence>
<reference evidence="1 2" key="1">
    <citation type="submission" date="2018-07" db="EMBL/GenBank/DDBJ databases">
        <title>Genome sequences of six Lactobacillus spp. isolated from bumble bee guts.</title>
        <authorList>
            <person name="Motta E.V.S."/>
            <person name="Moran N.A."/>
        </authorList>
    </citation>
    <scope>NUCLEOTIDE SEQUENCE [LARGE SCALE GENOMIC DNA]</scope>
    <source>
        <strain evidence="1 2">BI-1.1</strain>
    </source>
</reference>
<gene>
    <name evidence="1" type="ORF">DS831_06100</name>
</gene>